<gene>
    <name evidence="2" type="ORF">Rumeso_04921</name>
</gene>
<dbReference type="EMBL" id="AOSK01000136">
    <property type="protein sequence ID" value="EYD71520.1"/>
    <property type="molecule type" value="Genomic_DNA"/>
</dbReference>
<organism evidence="2 3">
    <name type="scientific">Rubellimicrobium mesophilum DSM 19309</name>
    <dbReference type="NCBI Taxonomy" id="442562"/>
    <lineage>
        <taxon>Bacteria</taxon>
        <taxon>Pseudomonadati</taxon>
        <taxon>Pseudomonadota</taxon>
        <taxon>Alphaproteobacteria</taxon>
        <taxon>Rhodobacterales</taxon>
        <taxon>Roseobacteraceae</taxon>
        <taxon>Rubellimicrobium</taxon>
    </lineage>
</organism>
<reference evidence="2 3" key="1">
    <citation type="submission" date="2013-02" db="EMBL/GenBank/DDBJ databases">
        <authorList>
            <person name="Fiebig A."/>
            <person name="Goeker M."/>
            <person name="Klenk H.-P.P."/>
        </authorList>
    </citation>
    <scope>NUCLEOTIDE SEQUENCE [LARGE SCALE GENOMIC DNA]</scope>
    <source>
        <strain evidence="2 3">DSM 19309</strain>
    </source>
</reference>
<dbReference type="AlphaFoldDB" id="A0A017HB42"/>
<proteinExistence type="predicted"/>
<feature type="region of interest" description="Disordered" evidence="1">
    <location>
        <begin position="17"/>
        <end position="48"/>
    </location>
</feature>
<evidence type="ECO:0000313" key="3">
    <source>
        <dbReference type="Proteomes" id="UP000019666"/>
    </source>
</evidence>
<sequence length="48" mass="5397">MARALIDETTELRQANTARLRQARLSKEAEDRTHVALAPPKKARRKAG</sequence>
<dbReference type="Proteomes" id="UP000019666">
    <property type="component" value="Unassembled WGS sequence"/>
</dbReference>
<protein>
    <submittedName>
        <fullName evidence="2">Uncharacterized protein</fullName>
    </submittedName>
</protein>
<feature type="compositionally biased region" description="Basic and acidic residues" evidence="1">
    <location>
        <begin position="25"/>
        <end position="34"/>
    </location>
</feature>
<keyword evidence="3" id="KW-1185">Reference proteome</keyword>
<comment type="caution">
    <text evidence="2">The sequence shown here is derived from an EMBL/GenBank/DDBJ whole genome shotgun (WGS) entry which is preliminary data.</text>
</comment>
<accession>A0A017HB42</accession>
<evidence type="ECO:0000313" key="2">
    <source>
        <dbReference type="EMBL" id="EYD71520.1"/>
    </source>
</evidence>
<name>A0A017HB42_9RHOB</name>
<dbReference type="HOGENOM" id="CLU_3157410_0_0_5"/>
<evidence type="ECO:0000256" key="1">
    <source>
        <dbReference type="SAM" id="MobiDB-lite"/>
    </source>
</evidence>